<reference evidence="2" key="1">
    <citation type="submission" date="2025-08" db="UniProtKB">
        <authorList>
            <consortium name="RefSeq"/>
        </authorList>
    </citation>
    <scope>IDENTIFICATION</scope>
    <source>
        <tissue evidence="2">Whole Larva</tissue>
    </source>
</reference>
<dbReference type="SUPFAM" id="SSF55486">
    <property type="entry name" value="Metalloproteases ('zincins'), catalytic domain"/>
    <property type="match status" value="1"/>
</dbReference>
<evidence type="ECO:0000313" key="1">
    <source>
        <dbReference type="Proteomes" id="UP000695000"/>
    </source>
</evidence>
<proteinExistence type="predicted"/>
<dbReference type="GeneID" id="108569959"/>
<accession>A0ABM1NK85</accession>
<evidence type="ECO:0000313" key="2">
    <source>
        <dbReference type="RefSeq" id="XP_017787235.1"/>
    </source>
</evidence>
<dbReference type="InterPro" id="IPR051489">
    <property type="entry name" value="ADAM_Metalloproteinase"/>
</dbReference>
<organism evidence="1 2">
    <name type="scientific">Nicrophorus vespilloides</name>
    <name type="common">Boreal carrion beetle</name>
    <dbReference type="NCBI Taxonomy" id="110193"/>
    <lineage>
        <taxon>Eukaryota</taxon>
        <taxon>Metazoa</taxon>
        <taxon>Ecdysozoa</taxon>
        <taxon>Arthropoda</taxon>
        <taxon>Hexapoda</taxon>
        <taxon>Insecta</taxon>
        <taxon>Pterygota</taxon>
        <taxon>Neoptera</taxon>
        <taxon>Endopterygota</taxon>
        <taxon>Coleoptera</taxon>
        <taxon>Polyphaga</taxon>
        <taxon>Staphyliniformia</taxon>
        <taxon>Silphidae</taxon>
        <taxon>Nicrophorinae</taxon>
        <taxon>Nicrophorus</taxon>
    </lineage>
</organism>
<keyword evidence="1" id="KW-1185">Reference proteome</keyword>
<dbReference type="PANTHER" id="PTHR45702">
    <property type="entry name" value="ADAM10/ADAM17 METALLOPEPTIDASE FAMILY MEMBER"/>
    <property type="match status" value="1"/>
</dbReference>
<dbReference type="PANTHER" id="PTHR45702:SF3">
    <property type="entry name" value="KUZBANIAN-LIKE, ISOFORM A"/>
    <property type="match status" value="1"/>
</dbReference>
<feature type="non-terminal residue" evidence="2">
    <location>
        <position position="1"/>
    </location>
</feature>
<dbReference type="Gene3D" id="3.40.390.10">
    <property type="entry name" value="Collagenase (Catalytic Domain)"/>
    <property type="match status" value="1"/>
</dbReference>
<dbReference type="Proteomes" id="UP000695000">
    <property type="component" value="Unplaced"/>
</dbReference>
<protein>
    <submittedName>
        <fullName evidence="2">Disintegrin and metalloproteinase domain-containing protein 10-like</fullName>
    </submittedName>
</protein>
<gene>
    <name evidence="2" type="primary">LOC108569959</name>
</gene>
<dbReference type="RefSeq" id="XP_017787235.1">
    <property type="nucleotide sequence ID" value="XM_017931746.1"/>
</dbReference>
<name>A0ABM1NK85_NICVS</name>
<dbReference type="InterPro" id="IPR024079">
    <property type="entry name" value="MetalloPept_cat_dom_sf"/>
</dbReference>
<sequence>LFRLKLVPDLDVFSEDVEFVSTGGTVTFDPGAAYIGTLEDDEAASVSGIITSNGLFDGVVSTRLDDFYIEPLSRYLENGRNRSDAIHSIVYKASDVDRPDASETGCASEKLRRSRRWLLQAEAKHPQDEASHYWHPNIRTRHPSFDLNTPYNQPIDEDLIDITPNRTFTDVSGLIFRNVNKRAAIDPKKTTCMLYLQADHQFFQKYGTEEACIEVMTRHVQRVNSIYKNTDFNQDGKPDNITFMVKRIKVHTTEAVKDPLYRFPNNYGVEKFLELFSGKRNLEIT</sequence>